<keyword evidence="2" id="KW-1185">Reference proteome</keyword>
<name>A0A5A7R135_STRAF</name>
<gene>
    <name evidence="1" type="ORF">STAS_28456</name>
</gene>
<organism evidence="1 2">
    <name type="scientific">Striga asiatica</name>
    <name type="common">Asiatic witchweed</name>
    <name type="synonym">Buchnera asiatica</name>
    <dbReference type="NCBI Taxonomy" id="4170"/>
    <lineage>
        <taxon>Eukaryota</taxon>
        <taxon>Viridiplantae</taxon>
        <taxon>Streptophyta</taxon>
        <taxon>Embryophyta</taxon>
        <taxon>Tracheophyta</taxon>
        <taxon>Spermatophyta</taxon>
        <taxon>Magnoliopsida</taxon>
        <taxon>eudicotyledons</taxon>
        <taxon>Gunneridae</taxon>
        <taxon>Pentapetalae</taxon>
        <taxon>asterids</taxon>
        <taxon>lamiids</taxon>
        <taxon>Lamiales</taxon>
        <taxon>Orobanchaceae</taxon>
        <taxon>Buchnereae</taxon>
        <taxon>Striga</taxon>
    </lineage>
</organism>
<reference evidence="2" key="1">
    <citation type="journal article" date="2019" name="Curr. Biol.">
        <title>Genome Sequence of Striga asiatica Provides Insight into the Evolution of Plant Parasitism.</title>
        <authorList>
            <person name="Yoshida S."/>
            <person name="Kim S."/>
            <person name="Wafula E.K."/>
            <person name="Tanskanen J."/>
            <person name="Kim Y.M."/>
            <person name="Honaas L."/>
            <person name="Yang Z."/>
            <person name="Spallek T."/>
            <person name="Conn C.E."/>
            <person name="Ichihashi Y."/>
            <person name="Cheong K."/>
            <person name="Cui S."/>
            <person name="Der J.P."/>
            <person name="Gundlach H."/>
            <person name="Jiao Y."/>
            <person name="Hori C."/>
            <person name="Ishida J.K."/>
            <person name="Kasahara H."/>
            <person name="Kiba T."/>
            <person name="Kim M.S."/>
            <person name="Koo N."/>
            <person name="Laohavisit A."/>
            <person name="Lee Y.H."/>
            <person name="Lumba S."/>
            <person name="McCourt P."/>
            <person name="Mortimer J.C."/>
            <person name="Mutuku J.M."/>
            <person name="Nomura T."/>
            <person name="Sasaki-Sekimoto Y."/>
            <person name="Seto Y."/>
            <person name="Wang Y."/>
            <person name="Wakatake T."/>
            <person name="Sakakibara H."/>
            <person name="Demura T."/>
            <person name="Yamaguchi S."/>
            <person name="Yoneyama K."/>
            <person name="Manabe R.I."/>
            <person name="Nelson D.C."/>
            <person name="Schulman A.H."/>
            <person name="Timko M.P."/>
            <person name="dePamphilis C.W."/>
            <person name="Choi D."/>
            <person name="Shirasu K."/>
        </authorList>
    </citation>
    <scope>NUCLEOTIDE SEQUENCE [LARGE SCALE GENOMIC DNA]</scope>
    <source>
        <strain evidence="2">cv. UVA1</strain>
    </source>
</reference>
<sequence length="214" mass="25063">MPNLLVKDKYKHCFKIQIGDGLTTRIWQDPWISSSTSGYPQRDVSNNSEAQWIFNETDSAKILEIKSLNPDVKDKWVWMNDAKKDFSVAKTYSTLVEDKFRKLNVAESSRSARMLRKTRSRTWKFKVKGKLKHFVWKCFSEALPVKVALRRRGMFVDGTKFRTWWGDVCSINKLEVSEARIELTTYILWWLWKMPSKSVVKMAPMIGRSLLTEG</sequence>
<protein>
    <submittedName>
        <fullName evidence="1">Ribonuclease H-like superfamily protein</fullName>
    </submittedName>
</protein>
<proteinExistence type="predicted"/>
<dbReference type="AlphaFoldDB" id="A0A5A7R135"/>
<dbReference type="OrthoDB" id="913477at2759"/>
<comment type="caution">
    <text evidence="1">The sequence shown here is derived from an EMBL/GenBank/DDBJ whole genome shotgun (WGS) entry which is preliminary data.</text>
</comment>
<dbReference type="EMBL" id="BKCP01009515">
    <property type="protein sequence ID" value="GER51099.1"/>
    <property type="molecule type" value="Genomic_DNA"/>
</dbReference>
<dbReference type="Proteomes" id="UP000325081">
    <property type="component" value="Unassembled WGS sequence"/>
</dbReference>
<evidence type="ECO:0000313" key="2">
    <source>
        <dbReference type="Proteomes" id="UP000325081"/>
    </source>
</evidence>
<evidence type="ECO:0000313" key="1">
    <source>
        <dbReference type="EMBL" id="GER51099.1"/>
    </source>
</evidence>
<accession>A0A5A7R135</accession>